<feature type="domain" description="C2H2-type" evidence="10">
    <location>
        <begin position="832"/>
        <end position="859"/>
    </location>
</feature>
<dbReference type="GO" id="GO:0008270">
    <property type="term" value="F:zinc ion binding"/>
    <property type="evidence" value="ECO:0007669"/>
    <property type="project" value="UniProtKB-KW"/>
</dbReference>
<dbReference type="SMART" id="SM00355">
    <property type="entry name" value="ZnF_C2H2"/>
    <property type="match status" value="6"/>
</dbReference>
<feature type="region of interest" description="Disordered" evidence="9">
    <location>
        <begin position="61"/>
        <end position="94"/>
    </location>
</feature>
<keyword evidence="6" id="KW-0804">Transcription</keyword>
<comment type="subcellular location">
    <subcellularLocation>
        <location evidence="1">Nucleus</location>
    </subcellularLocation>
</comment>
<proteinExistence type="predicted"/>
<reference evidence="11 12" key="1">
    <citation type="submission" date="2015-12" db="EMBL/GenBank/DDBJ databases">
        <title>The genome of Folsomia candida.</title>
        <authorList>
            <person name="Faddeeva A."/>
            <person name="Derks M.F."/>
            <person name="Anvar Y."/>
            <person name="Smit S."/>
            <person name="Van Straalen N."/>
            <person name="Roelofs D."/>
        </authorList>
    </citation>
    <scope>NUCLEOTIDE SEQUENCE [LARGE SCALE GENOMIC DNA]</scope>
    <source>
        <strain evidence="11 12">VU population</strain>
        <tissue evidence="11">Whole body</tissue>
    </source>
</reference>
<sequence length="935" mass="106136">MGRLSKVKIHMRAVRLKKYQANKQQQPAPPPISTAEGLEVKLEFSETDEMDLDFESVPEMGESGVANDNDLHLSPAPTEVQGSPPKRSRFTRETKENTNLPCLLCRTLTPNLPPFPESDMVQSGARVIFLLRQILTFPSVRCASLLRIYGHPAEWVVLCDACAPMVIQAGDLFAEMEKLRVQYDQLRIVLKNHILTDANEKFAYLKIDGEETNIVQRIAKAVRSQVKRNVKRAEDVKLFPRRKPKRSKIRGRPPMGVTKGTKTKRPMVKKKGTNRTIVRTIRGRRKFGKQERRKNTRNIPIKPTLEAEPHLPIELYPTLDFADALLGEEICPQFEEDPLKIEPFQPNIELDELKIESDDIKIESDELNIEPDEPKINAPLQIESDPDYHPPESESGQHKDVDGNNQEFTIASKNKRTTRLEKTEITNFCPKQNVPHTTRLEKMIKMTNCAPKYVPLTKITAKAKAKDSASTSPPKRVPPPPKKKIPRKKPTTPADDDAAFSLLHIPVTPAWTWLDFVTWRSNHAKANPPTYSRLNLPIKTPPFSWLATHFSITTFPCPHCPCNFSTLPAWYSHQPACRPENPTGSKNPTPIREDTPYPIPVTPTWTWPDFVTWRKTYIRTNITRTDPPTQIPTLAWLAAHYSITTFPCPHCPQIFPTLPTWSTHERLCPHNANPGYKCPTCQHYFTNTTNLEGHQRRKHLPREALTCSGCGVLYLDIVPFTAHVTAPDVAPACREAAIPCKIGPHVVHYFPTTAAFDLHVQARHPPQWALPFECPQCPKRFGMSTAMERHIATIHNSTIGVCEVCGASMKESSLQTHMRDVHKSREPGAKRFVCDICGRGMISQIRLTRHRQIHIRPEDAEHLCTQCGKRFRLKEYLVIHMYSHDPERKGYYKGRGKGDPQRRGLGGAKIGRPPVKRKEDEGEGDQDSLGEMHSK</sequence>
<dbReference type="GO" id="GO:0005634">
    <property type="term" value="C:nucleus"/>
    <property type="evidence" value="ECO:0007669"/>
    <property type="project" value="UniProtKB-SubCell"/>
</dbReference>
<evidence type="ECO:0000256" key="2">
    <source>
        <dbReference type="ARBA" id="ARBA00022723"/>
    </source>
</evidence>
<dbReference type="InterPro" id="IPR036236">
    <property type="entry name" value="Znf_C2H2_sf"/>
</dbReference>
<feature type="compositionally biased region" description="Basic residues" evidence="9">
    <location>
        <begin position="261"/>
        <end position="272"/>
    </location>
</feature>
<keyword evidence="3 8" id="KW-0863">Zinc-finger</keyword>
<feature type="region of interest" description="Disordered" evidence="9">
    <location>
        <begin position="888"/>
        <end position="935"/>
    </location>
</feature>
<keyword evidence="2" id="KW-0479">Metal-binding</keyword>
<name>A0A226E0B0_FOLCA</name>
<dbReference type="GO" id="GO:0006357">
    <property type="term" value="P:regulation of transcription by RNA polymerase II"/>
    <property type="evidence" value="ECO:0007669"/>
    <property type="project" value="TreeGrafter"/>
</dbReference>
<keyword evidence="4" id="KW-0862">Zinc</keyword>
<feature type="region of interest" description="Disordered" evidence="9">
    <location>
        <begin position="366"/>
        <end position="405"/>
    </location>
</feature>
<evidence type="ECO:0000259" key="10">
    <source>
        <dbReference type="PROSITE" id="PS50157"/>
    </source>
</evidence>
<feature type="compositionally biased region" description="Basic and acidic residues" evidence="9">
    <location>
        <begin position="888"/>
        <end position="902"/>
    </location>
</feature>
<feature type="domain" description="C2H2-type" evidence="10">
    <location>
        <begin position="676"/>
        <end position="704"/>
    </location>
</feature>
<evidence type="ECO:0000256" key="9">
    <source>
        <dbReference type="SAM" id="MobiDB-lite"/>
    </source>
</evidence>
<evidence type="ECO:0000313" key="11">
    <source>
        <dbReference type="EMBL" id="OXA49906.1"/>
    </source>
</evidence>
<evidence type="ECO:0000256" key="1">
    <source>
        <dbReference type="ARBA" id="ARBA00004123"/>
    </source>
</evidence>
<protein>
    <recommendedName>
        <fullName evidence="10">C2H2-type domain-containing protein</fullName>
    </recommendedName>
</protein>
<feature type="domain" description="C2H2-type" evidence="10">
    <location>
        <begin position="772"/>
        <end position="795"/>
    </location>
</feature>
<evidence type="ECO:0000313" key="12">
    <source>
        <dbReference type="Proteomes" id="UP000198287"/>
    </source>
</evidence>
<dbReference type="InterPro" id="IPR051061">
    <property type="entry name" value="Zinc_finger_trans_reg"/>
</dbReference>
<evidence type="ECO:0000256" key="7">
    <source>
        <dbReference type="ARBA" id="ARBA00023242"/>
    </source>
</evidence>
<feature type="region of interest" description="Disordered" evidence="9">
    <location>
        <begin position="245"/>
        <end position="272"/>
    </location>
</feature>
<evidence type="ECO:0000256" key="5">
    <source>
        <dbReference type="ARBA" id="ARBA00023015"/>
    </source>
</evidence>
<feature type="compositionally biased region" description="Basic residues" evidence="9">
    <location>
        <begin position="481"/>
        <end position="490"/>
    </location>
</feature>
<dbReference type="AlphaFoldDB" id="A0A226E0B0"/>
<dbReference type="PROSITE" id="PS50157">
    <property type="entry name" value="ZINC_FINGER_C2H2_2"/>
    <property type="match status" value="4"/>
</dbReference>
<feature type="compositionally biased region" description="Low complexity" evidence="9">
    <location>
        <begin position="460"/>
        <end position="474"/>
    </location>
</feature>
<keyword evidence="7" id="KW-0539">Nucleus</keyword>
<evidence type="ECO:0000256" key="6">
    <source>
        <dbReference type="ARBA" id="ARBA00023163"/>
    </source>
</evidence>
<keyword evidence="5" id="KW-0805">Transcription regulation</keyword>
<dbReference type="PANTHER" id="PTHR46179">
    <property type="entry name" value="ZINC FINGER PROTEIN"/>
    <property type="match status" value="1"/>
</dbReference>
<dbReference type="InterPro" id="IPR013087">
    <property type="entry name" value="Znf_C2H2_type"/>
</dbReference>
<accession>A0A226E0B0</accession>
<gene>
    <name evidence="11" type="ORF">Fcan01_15560</name>
</gene>
<dbReference type="Proteomes" id="UP000198287">
    <property type="component" value="Unassembled WGS sequence"/>
</dbReference>
<dbReference type="SUPFAM" id="SSF57667">
    <property type="entry name" value="beta-beta-alpha zinc fingers"/>
    <property type="match status" value="3"/>
</dbReference>
<dbReference type="PROSITE" id="PS00028">
    <property type="entry name" value="ZINC_FINGER_C2H2_1"/>
    <property type="match status" value="4"/>
</dbReference>
<evidence type="ECO:0000256" key="3">
    <source>
        <dbReference type="ARBA" id="ARBA00022771"/>
    </source>
</evidence>
<dbReference type="OrthoDB" id="7697749at2759"/>
<feature type="region of interest" description="Disordered" evidence="9">
    <location>
        <begin position="460"/>
        <end position="496"/>
    </location>
</feature>
<organism evidence="11 12">
    <name type="scientific">Folsomia candida</name>
    <name type="common">Springtail</name>
    <dbReference type="NCBI Taxonomy" id="158441"/>
    <lineage>
        <taxon>Eukaryota</taxon>
        <taxon>Metazoa</taxon>
        <taxon>Ecdysozoa</taxon>
        <taxon>Arthropoda</taxon>
        <taxon>Hexapoda</taxon>
        <taxon>Collembola</taxon>
        <taxon>Entomobryomorpha</taxon>
        <taxon>Isotomoidea</taxon>
        <taxon>Isotomidae</taxon>
        <taxon>Proisotominae</taxon>
        <taxon>Folsomia</taxon>
    </lineage>
</organism>
<evidence type="ECO:0000256" key="8">
    <source>
        <dbReference type="PROSITE-ProRule" id="PRU00042"/>
    </source>
</evidence>
<dbReference type="Pfam" id="PF00096">
    <property type="entry name" value="zf-C2H2"/>
    <property type="match status" value="2"/>
</dbReference>
<evidence type="ECO:0000256" key="4">
    <source>
        <dbReference type="ARBA" id="ARBA00022833"/>
    </source>
</evidence>
<dbReference type="PANTHER" id="PTHR46179:SF13">
    <property type="entry name" value="C2H2-TYPE DOMAIN-CONTAINING PROTEIN"/>
    <property type="match status" value="1"/>
</dbReference>
<dbReference type="EMBL" id="LNIX01000010">
    <property type="protein sequence ID" value="OXA49906.1"/>
    <property type="molecule type" value="Genomic_DNA"/>
</dbReference>
<feature type="compositionally biased region" description="Basic and acidic residues" evidence="9">
    <location>
        <begin position="386"/>
        <end position="402"/>
    </location>
</feature>
<keyword evidence="12" id="KW-1185">Reference proteome</keyword>
<dbReference type="Gene3D" id="3.30.160.60">
    <property type="entry name" value="Classic Zinc Finger"/>
    <property type="match status" value="3"/>
</dbReference>
<feature type="domain" description="C2H2-type" evidence="10">
    <location>
        <begin position="862"/>
        <end position="889"/>
    </location>
</feature>
<comment type="caution">
    <text evidence="11">The sequence shown here is derived from an EMBL/GenBank/DDBJ whole genome shotgun (WGS) entry which is preliminary data.</text>
</comment>